<feature type="domain" description="Mur ligase central" evidence="5">
    <location>
        <begin position="704"/>
        <end position="888"/>
    </location>
</feature>
<dbReference type="SUPFAM" id="SSF48208">
    <property type="entry name" value="Six-hairpin glycosidases"/>
    <property type="match status" value="1"/>
</dbReference>
<dbReference type="EC" id="6.3.2.10" evidence="6"/>
<dbReference type="GO" id="GO:0005524">
    <property type="term" value="F:ATP binding"/>
    <property type="evidence" value="ECO:0007669"/>
    <property type="project" value="UniProtKB-KW"/>
</dbReference>
<dbReference type="PANTHER" id="PTHR43024:SF1">
    <property type="entry name" value="UDP-N-ACETYLMURAMOYL-TRIPEPTIDE--D-ALANYL-D-ALANINE LIGASE"/>
    <property type="match status" value="1"/>
</dbReference>
<keyword evidence="2" id="KW-0547">Nucleotide-binding</keyword>
<reference evidence="6" key="1">
    <citation type="submission" date="2019-04" db="EMBL/GenBank/DDBJ databases">
        <authorList>
            <person name="Chiang H.-Y."/>
            <person name="Huang Y.-Y."/>
            <person name="Chou L."/>
            <person name="Lai E.-M."/>
            <person name="Kuo C.-H."/>
        </authorList>
    </citation>
    <scope>NUCLEOTIDE SEQUENCE</scope>
    <source>
        <strain evidence="6">CFBP5506</strain>
    </source>
</reference>
<sequence>MNVEARVSPANKPQDIQERLSSIRSLLEDRIQLLAYPLPKVALFFSVSDGDRRARVVNVSGPSLDAAWQQGVRQLLSIMGAENIQGRWVRVDWVEIAEKTTWARLRSLLGKVKRNYFRFGIALDPAFRHAFTEQELNANAMLYGGNTLTNAVLNEKNFNLYARGRYDDLPSLSFPSNSTIFLFSTKGIFCDEAGGLHLIEGRGLDAGRRTLGRLDGGVVLQLLRDSSAYLARQVNADGSFVYGYHACFDRRIEAYNALRHASTTYAMIEAWEVTHDVRLKNAIERALVYLETTLIRSVTLPDGTEAAFLVEADGESKLGGNAVAILALTKYMAVTGLMERRGLAERLACGIRHMQDAKTGAFVHVLQFPDLSIKQRYRTIYYEGEAAFGLMRLYDLTGDRRWLEIVEKAFGHFIAKEHWKHHDHWLGYCVNELTRHRPDERYFRFAIRNIANYLDFVENRITTFPTLLELMMAARQTLSRIAAEPKLHGLLNEIDLAHFERALEKRAHHLLNGHFWPEMAMYYRKPDRIAGSFFIRHHAFRVRIDDVEHYLSGFVAYRSYLKERAAFREMIRQHAALAGHRRPGISKQEVCSDARQWDAAHVAAATGGSWVQLPPEGWTAKGLCTYAPAMQPNDIVVLRGEKDTMGVPLHTLIDRGKPAGSITTDPELASGLEGPVLRVADNMQAVLAMGDYARTRMSGNVLAVTGSAGKTTVVAMLAHALSAWGDVGKSHHNANLPAGVAWNLASIPWDTPHVVLELAIGKMAISARMARPKVAIFTNVLPAHLGERSTVTDIARTKSAIFLGMAPGDTAVLNRDMLEWDTVHDAARRRKLDIVTYGASEECICRLLRYDAANRQAQARIRNREISFRMGAAGYHMALNGLAVLAAVSALGHPLEPAIAQLERFAALPGRGEEIHLSLDGRKLTVIDDAYNANPGSMRAALARLGDHQGARRRVAVLGEMAELGPNAVAYHTELATFMQNRSIDEVHVVGELYADFWEAIPPALRGFHARSRQALRDVLREQLADGDVVLFKGSHSTGMHELVEWLKKSAEDSTAA</sequence>
<name>A0AAF0H115_AGRTU</name>
<dbReference type="SUPFAM" id="SSF53244">
    <property type="entry name" value="MurD-like peptide ligases, peptide-binding domain"/>
    <property type="match status" value="1"/>
</dbReference>
<dbReference type="InterPro" id="IPR013221">
    <property type="entry name" value="Mur_ligase_cen"/>
</dbReference>
<dbReference type="RefSeq" id="WP_236760894.1">
    <property type="nucleotide sequence ID" value="NZ_CP122963.1"/>
</dbReference>
<dbReference type="GO" id="GO:0047480">
    <property type="term" value="F:UDP-N-acetylmuramoyl-tripeptide-D-alanyl-D-alanine ligase activity"/>
    <property type="evidence" value="ECO:0007669"/>
    <property type="project" value="UniProtKB-EC"/>
</dbReference>
<keyword evidence="3" id="KW-0067">ATP-binding</keyword>
<evidence type="ECO:0000256" key="2">
    <source>
        <dbReference type="ARBA" id="ARBA00022741"/>
    </source>
</evidence>
<keyword evidence="1 6" id="KW-0436">Ligase</keyword>
<organism evidence="6 7">
    <name type="scientific">Agrobacterium tumefaciens</name>
    <dbReference type="NCBI Taxonomy" id="358"/>
    <lineage>
        <taxon>Bacteria</taxon>
        <taxon>Pseudomonadati</taxon>
        <taxon>Pseudomonadota</taxon>
        <taxon>Alphaproteobacteria</taxon>
        <taxon>Hyphomicrobiales</taxon>
        <taxon>Rhizobiaceae</taxon>
        <taxon>Rhizobium/Agrobacterium group</taxon>
        <taxon>Agrobacterium</taxon>
        <taxon>Agrobacterium tumefaciens complex</taxon>
    </lineage>
</organism>
<evidence type="ECO:0000256" key="1">
    <source>
        <dbReference type="ARBA" id="ARBA00022598"/>
    </source>
</evidence>
<dbReference type="EMBL" id="CP122963">
    <property type="protein sequence ID" value="WGM60897.1"/>
    <property type="molecule type" value="Genomic_DNA"/>
</dbReference>
<evidence type="ECO:0000313" key="6">
    <source>
        <dbReference type="EMBL" id="WGM60897.1"/>
    </source>
</evidence>
<evidence type="ECO:0000313" key="7">
    <source>
        <dbReference type="Proteomes" id="UP000305410"/>
    </source>
</evidence>
<dbReference type="InterPro" id="IPR012341">
    <property type="entry name" value="6hp_glycosidase-like_sf"/>
</dbReference>
<protein>
    <submittedName>
        <fullName evidence="6">UDP-N-acetylmuramoyl-tripeptide--D-alanyl-D-alanine ligase</fullName>
        <ecNumber evidence="6">6.3.2.10</ecNumber>
    </submittedName>
</protein>
<dbReference type="SUPFAM" id="SSF53623">
    <property type="entry name" value="MurD-like peptide ligases, catalytic domain"/>
    <property type="match status" value="1"/>
</dbReference>
<dbReference type="Proteomes" id="UP000305410">
    <property type="component" value="Chromosome Linear"/>
</dbReference>
<dbReference type="InterPro" id="IPR036615">
    <property type="entry name" value="Mur_ligase_C_dom_sf"/>
</dbReference>
<reference evidence="6" key="2">
    <citation type="submission" date="2023-04" db="EMBL/GenBank/DDBJ databases">
        <title>Complete genome sequence of Agrobacterium salinitolerans CFBP5506.</title>
        <authorList>
            <person name="Yen H.-C."/>
            <person name="Yan X.-H."/>
            <person name="Lai E.-M."/>
            <person name="Kuo C.-H."/>
        </authorList>
    </citation>
    <scope>NUCLEOTIDE SEQUENCE</scope>
    <source>
        <strain evidence="6">CFBP5506</strain>
    </source>
</reference>
<evidence type="ECO:0000259" key="5">
    <source>
        <dbReference type="Pfam" id="PF08245"/>
    </source>
</evidence>
<evidence type="ECO:0000259" key="4">
    <source>
        <dbReference type="Pfam" id="PF02875"/>
    </source>
</evidence>
<dbReference type="AlphaFoldDB" id="A0AAF0H115"/>
<dbReference type="Gene3D" id="3.40.1190.10">
    <property type="entry name" value="Mur-like, catalytic domain"/>
    <property type="match status" value="1"/>
</dbReference>
<dbReference type="Pfam" id="PF08245">
    <property type="entry name" value="Mur_ligase_M"/>
    <property type="match status" value="1"/>
</dbReference>
<dbReference type="Gene3D" id="3.90.190.20">
    <property type="entry name" value="Mur ligase, C-terminal domain"/>
    <property type="match status" value="1"/>
</dbReference>
<accession>A0AAF0H115</accession>
<dbReference type="Pfam" id="PF02875">
    <property type="entry name" value="Mur_ligase_C"/>
    <property type="match status" value="1"/>
</dbReference>
<feature type="domain" description="Mur ligase C-terminal" evidence="4">
    <location>
        <begin position="922"/>
        <end position="1035"/>
    </location>
</feature>
<dbReference type="InterPro" id="IPR036565">
    <property type="entry name" value="Mur-like_cat_sf"/>
</dbReference>
<dbReference type="Gene3D" id="1.50.10.10">
    <property type="match status" value="1"/>
</dbReference>
<evidence type="ECO:0000256" key="3">
    <source>
        <dbReference type="ARBA" id="ARBA00022840"/>
    </source>
</evidence>
<gene>
    <name evidence="6" type="primary">murF</name>
    <name evidence="6" type="ORF">CFBP5506_14505</name>
</gene>
<proteinExistence type="predicted"/>
<dbReference type="InterPro" id="IPR004101">
    <property type="entry name" value="Mur_ligase_C"/>
</dbReference>
<dbReference type="GO" id="GO:0005975">
    <property type="term" value="P:carbohydrate metabolic process"/>
    <property type="evidence" value="ECO:0007669"/>
    <property type="project" value="InterPro"/>
</dbReference>
<dbReference type="InterPro" id="IPR008928">
    <property type="entry name" value="6-hairpin_glycosidase_sf"/>
</dbReference>
<dbReference type="InterPro" id="IPR051046">
    <property type="entry name" value="MurCDEF_CellWall_CoF430Synth"/>
</dbReference>
<dbReference type="PANTHER" id="PTHR43024">
    <property type="entry name" value="UDP-N-ACETYLMURAMOYL-TRIPEPTIDE--D-ALANYL-D-ALANINE LIGASE"/>
    <property type="match status" value="1"/>
</dbReference>